<evidence type="ECO:0000313" key="4">
    <source>
        <dbReference type="Proteomes" id="UP000636004"/>
    </source>
</evidence>
<keyword evidence="1" id="KW-0663">Pyridoxal phosphate</keyword>
<dbReference type="Pfam" id="PF00266">
    <property type="entry name" value="Aminotran_5"/>
    <property type="match status" value="1"/>
</dbReference>
<reference evidence="3" key="2">
    <citation type="submission" date="2020-09" db="EMBL/GenBank/DDBJ databases">
        <authorList>
            <person name="Sun Q."/>
            <person name="Kim S."/>
        </authorList>
    </citation>
    <scope>NUCLEOTIDE SEQUENCE</scope>
    <source>
        <strain evidence="3">KCTC 12710</strain>
    </source>
</reference>
<dbReference type="AlphaFoldDB" id="A0A918R583"/>
<proteinExistence type="predicted"/>
<dbReference type="SUPFAM" id="SSF53383">
    <property type="entry name" value="PLP-dependent transferases"/>
    <property type="match status" value="1"/>
</dbReference>
<protein>
    <submittedName>
        <fullName evidence="3">Aminotransferase</fullName>
    </submittedName>
</protein>
<reference evidence="3" key="1">
    <citation type="journal article" date="2014" name="Int. J. Syst. Evol. Microbiol.">
        <title>Complete genome sequence of Corynebacterium casei LMG S-19264T (=DSM 44701T), isolated from a smear-ripened cheese.</title>
        <authorList>
            <consortium name="US DOE Joint Genome Institute (JGI-PGF)"/>
            <person name="Walter F."/>
            <person name="Albersmeier A."/>
            <person name="Kalinowski J."/>
            <person name="Ruckert C."/>
        </authorList>
    </citation>
    <scope>NUCLEOTIDE SEQUENCE</scope>
    <source>
        <strain evidence="3">KCTC 12710</strain>
    </source>
</reference>
<dbReference type="GO" id="GO:0008483">
    <property type="term" value="F:transaminase activity"/>
    <property type="evidence" value="ECO:0007669"/>
    <property type="project" value="UniProtKB-KW"/>
</dbReference>
<dbReference type="Gene3D" id="3.40.640.10">
    <property type="entry name" value="Type I PLP-dependent aspartate aminotransferase-like (Major domain)"/>
    <property type="match status" value="1"/>
</dbReference>
<evidence type="ECO:0000259" key="2">
    <source>
        <dbReference type="Pfam" id="PF00266"/>
    </source>
</evidence>
<keyword evidence="4" id="KW-1185">Reference proteome</keyword>
<dbReference type="Proteomes" id="UP000636004">
    <property type="component" value="Unassembled WGS sequence"/>
</dbReference>
<keyword evidence="3" id="KW-0808">Transferase</keyword>
<dbReference type="InterPro" id="IPR015424">
    <property type="entry name" value="PyrdxlP-dep_Trfase"/>
</dbReference>
<dbReference type="InterPro" id="IPR015422">
    <property type="entry name" value="PyrdxlP-dep_Trfase_small"/>
</dbReference>
<accession>A0A918R583</accession>
<feature type="domain" description="Aminotransferase class V" evidence="2">
    <location>
        <begin position="53"/>
        <end position="354"/>
    </location>
</feature>
<organism evidence="3 4">
    <name type="scientific">Algibacter mikhailovii</name>
    <dbReference type="NCBI Taxonomy" id="425498"/>
    <lineage>
        <taxon>Bacteria</taxon>
        <taxon>Pseudomonadati</taxon>
        <taxon>Bacteroidota</taxon>
        <taxon>Flavobacteriia</taxon>
        <taxon>Flavobacteriales</taxon>
        <taxon>Flavobacteriaceae</taxon>
        <taxon>Algibacter</taxon>
    </lineage>
</organism>
<dbReference type="EMBL" id="BMWZ01000006">
    <property type="protein sequence ID" value="GGZ86622.1"/>
    <property type="molecule type" value="Genomic_DNA"/>
</dbReference>
<gene>
    <name evidence="3" type="ORF">GCM10007028_25900</name>
</gene>
<dbReference type="RefSeq" id="WP_189361385.1">
    <property type="nucleotide sequence ID" value="NZ_BMWZ01000006.1"/>
</dbReference>
<dbReference type="InterPro" id="IPR000192">
    <property type="entry name" value="Aminotrans_V_dom"/>
</dbReference>
<sequence length="384" mass="43269">MTSKKHLFDIPDDVTYLNAANMSPLLQSTNAVGKTAIDQKSQPYKIQGTDFFSPLQELKKLYAELIDTQEAQRIAAIPSVSYGIATVVNNITLKSSDEILVIEDQFPSNIYAWQQLAAQYDAVIKVVEKPTDPIACGKVWNAQILNLITEKTAVVTMGNIHWADGTIFNLKAISQKTKLVESLLIIDGSQSIGAIPFSVNEIKPDALICAGYKWLLGPYSFGLAYYGPYFDNGVPIEENWSNRLNSENFAGLTQYESQYKPLANRYNVGENGNFIAIPMLTDSIRQILQWNPKNIQEYCHSISKHVIQPLRALGCLIEADDYRAKHLFGIKLPNHIDLDKLKQEFKQKNIFVSFRGQYIRISCHLFNAQKDFDILLSAIQNVLR</sequence>
<dbReference type="InterPro" id="IPR015421">
    <property type="entry name" value="PyrdxlP-dep_Trfase_major"/>
</dbReference>
<name>A0A918R583_9FLAO</name>
<dbReference type="Gene3D" id="3.90.1150.10">
    <property type="entry name" value="Aspartate Aminotransferase, domain 1"/>
    <property type="match status" value="1"/>
</dbReference>
<keyword evidence="3" id="KW-0032">Aminotransferase</keyword>
<comment type="caution">
    <text evidence="3">The sequence shown here is derived from an EMBL/GenBank/DDBJ whole genome shotgun (WGS) entry which is preliminary data.</text>
</comment>
<evidence type="ECO:0000256" key="1">
    <source>
        <dbReference type="ARBA" id="ARBA00022898"/>
    </source>
</evidence>
<dbReference type="PANTHER" id="PTHR43586:SF15">
    <property type="entry name" value="BLR3095 PROTEIN"/>
    <property type="match status" value="1"/>
</dbReference>
<evidence type="ECO:0000313" key="3">
    <source>
        <dbReference type="EMBL" id="GGZ86622.1"/>
    </source>
</evidence>
<dbReference type="PANTHER" id="PTHR43586">
    <property type="entry name" value="CYSTEINE DESULFURASE"/>
    <property type="match status" value="1"/>
</dbReference>